<gene>
    <name evidence="3" type="primary">int_3</name>
    <name evidence="3" type="ORF">NCTC13148_01409</name>
</gene>
<dbReference type="AlphaFoldDB" id="A0A377BNK3"/>
<evidence type="ECO:0000259" key="2">
    <source>
        <dbReference type="PROSITE" id="PS51898"/>
    </source>
</evidence>
<reference evidence="3 4" key="1">
    <citation type="submission" date="2018-06" db="EMBL/GenBank/DDBJ databases">
        <authorList>
            <consortium name="Pathogen Informatics"/>
            <person name="Doyle S."/>
        </authorList>
    </citation>
    <scope>NUCLEOTIDE SEQUENCE [LARGE SCALE GENOMIC DNA]</scope>
    <source>
        <strain evidence="3 4">NCTC13148</strain>
    </source>
</reference>
<accession>A0A377BNK3</accession>
<dbReference type="SUPFAM" id="SSF56349">
    <property type="entry name" value="DNA breaking-rejoining enzymes"/>
    <property type="match status" value="1"/>
</dbReference>
<dbReference type="GO" id="GO:0006310">
    <property type="term" value="P:DNA recombination"/>
    <property type="evidence" value="ECO:0007669"/>
    <property type="project" value="UniProtKB-KW"/>
</dbReference>
<organism evidence="3 4">
    <name type="scientific">Escherichia coli</name>
    <dbReference type="NCBI Taxonomy" id="562"/>
    <lineage>
        <taxon>Bacteria</taxon>
        <taxon>Pseudomonadati</taxon>
        <taxon>Pseudomonadota</taxon>
        <taxon>Gammaproteobacteria</taxon>
        <taxon>Enterobacterales</taxon>
        <taxon>Enterobacteriaceae</taxon>
        <taxon>Escherichia</taxon>
    </lineage>
</organism>
<dbReference type="EMBL" id="UGET01000004">
    <property type="protein sequence ID" value="STL71905.1"/>
    <property type="molecule type" value="Genomic_DNA"/>
</dbReference>
<dbReference type="Proteomes" id="UP000254255">
    <property type="component" value="Unassembled WGS sequence"/>
</dbReference>
<dbReference type="GO" id="GO:0003677">
    <property type="term" value="F:DNA binding"/>
    <property type="evidence" value="ECO:0007669"/>
    <property type="project" value="InterPro"/>
</dbReference>
<sequence length="146" mass="16362">MTRLGRQYHIEVQLREYGRSVTHECTFVFNPHVVRRSKQVGFIYRVDSVGDSWEAALKRAGIRHRKAYQSRHTYACWSLSAGANPSFIASQMGHASAQMVFNVYGAWMADSSAEQIAMLNQKLADFAPLMPHSHESSTGGLLKSVS</sequence>
<protein>
    <submittedName>
        <fullName evidence="3">Integrase</fullName>
    </submittedName>
</protein>
<evidence type="ECO:0000313" key="3">
    <source>
        <dbReference type="EMBL" id="STL71905.1"/>
    </source>
</evidence>
<dbReference type="PROSITE" id="PS51898">
    <property type="entry name" value="TYR_RECOMBINASE"/>
    <property type="match status" value="1"/>
</dbReference>
<evidence type="ECO:0000313" key="4">
    <source>
        <dbReference type="Proteomes" id="UP000254255"/>
    </source>
</evidence>
<name>A0A377BNK3_ECOLX</name>
<dbReference type="InterPro" id="IPR013762">
    <property type="entry name" value="Integrase-like_cat_sf"/>
</dbReference>
<dbReference type="GO" id="GO:0015074">
    <property type="term" value="P:DNA integration"/>
    <property type="evidence" value="ECO:0007669"/>
    <property type="project" value="InterPro"/>
</dbReference>
<dbReference type="InterPro" id="IPR011010">
    <property type="entry name" value="DNA_brk_join_enz"/>
</dbReference>
<dbReference type="Gene3D" id="1.10.443.10">
    <property type="entry name" value="Intergrase catalytic core"/>
    <property type="match status" value="1"/>
</dbReference>
<dbReference type="InterPro" id="IPR002104">
    <property type="entry name" value="Integrase_catalytic"/>
</dbReference>
<keyword evidence="1" id="KW-0233">DNA recombination</keyword>
<feature type="domain" description="Tyr recombinase" evidence="2">
    <location>
        <begin position="1"/>
        <end position="118"/>
    </location>
</feature>
<evidence type="ECO:0000256" key="1">
    <source>
        <dbReference type="ARBA" id="ARBA00023172"/>
    </source>
</evidence>
<proteinExistence type="predicted"/>